<reference evidence="4" key="2">
    <citation type="submission" date="2019-01" db="EMBL/GenBank/DDBJ databases">
        <title>Genome sequence of Desulfonema ishimotonii strain Tokyo 01.</title>
        <authorList>
            <person name="Fukui M."/>
        </authorList>
    </citation>
    <scope>NUCLEOTIDE SEQUENCE [LARGE SCALE GENOMIC DNA]</scope>
    <source>
        <strain evidence="4">Tokyo 01</strain>
    </source>
</reference>
<dbReference type="InterPro" id="IPR036380">
    <property type="entry name" value="Isochorismatase-like_sf"/>
</dbReference>
<evidence type="ECO:0000256" key="1">
    <source>
        <dbReference type="ARBA" id="ARBA00006336"/>
    </source>
</evidence>
<dbReference type="SUPFAM" id="SSF52499">
    <property type="entry name" value="Isochorismatase-like hydrolases"/>
    <property type="match status" value="1"/>
</dbReference>
<organism evidence="3 4">
    <name type="scientific">Desulfonema ishimotonii</name>
    <dbReference type="NCBI Taxonomy" id="45657"/>
    <lineage>
        <taxon>Bacteria</taxon>
        <taxon>Pseudomonadati</taxon>
        <taxon>Thermodesulfobacteriota</taxon>
        <taxon>Desulfobacteria</taxon>
        <taxon>Desulfobacterales</taxon>
        <taxon>Desulfococcaceae</taxon>
        <taxon>Desulfonema</taxon>
    </lineage>
</organism>
<name>A0A401FV10_9BACT</name>
<reference evidence="4" key="1">
    <citation type="submission" date="2017-11" db="EMBL/GenBank/DDBJ databases">
        <authorList>
            <person name="Watanabe M."/>
            <person name="Kojima H."/>
        </authorList>
    </citation>
    <scope>NUCLEOTIDE SEQUENCE [LARGE SCALE GENOMIC DNA]</scope>
    <source>
        <strain evidence="4">Tokyo 01</strain>
    </source>
</reference>
<dbReference type="Proteomes" id="UP000288096">
    <property type="component" value="Unassembled WGS sequence"/>
</dbReference>
<accession>A0A401FV10</accession>
<proteinExistence type="inferred from homology"/>
<evidence type="ECO:0000313" key="4">
    <source>
        <dbReference type="Proteomes" id="UP000288096"/>
    </source>
</evidence>
<dbReference type="GO" id="GO:0016787">
    <property type="term" value="F:hydrolase activity"/>
    <property type="evidence" value="ECO:0007669"/>
    <property type="project" value="UniProtKB-KW"/>
</dbReference>
<evidence type="ECO:0000256" key="2">
    <source>
        <dbReference type="ARBA" id="ARBA00022801"/>
    </source>
</evidence>
<evidence type="ECO:0000313" key="3">
    <source>
        <dbReference type="EMBL" id="GBC60788.1"/>
    </source>
</evidence>
<dbReference type="PANTHER" id="PTHR11080:SF2">
    <property type="entry name" value="LD05707P"/>
    <property type="match status" value="1"/>
</dbReference>
<comment type="similarity">
    <text evidence="1">Belongs to the isochorismatase family.</text>
</comment>
<gene>
    <name evidence="3" type="ORF">DENIS_1747</name>
</gene>
<keyword evidence="4" id="KW-1185">Reference proteome</keyword>
<dbReference type="EMBL" id="BEXT01000001">
    <property type="protein sequence ID" value="GBC60788.1"/>
    <property type="molecule type" value="Genomic_DNA"/>
</dbReference>
<protein>
    <submittedName>
        <fullName evidence="3">Uncharacterized protein</fullName>
    </submittedName>
</protein>
<dbReference type="OrthoDB" id="9791276at2"/>
<comment type="caution">
    <text evidence="3">The sequence shown here is derived from an EMBL/GenBank/DDBJ whole genome shotgun (WGS) entry which is preliminary data.</text>
</comment>
<dbReference type="AlphaFoldDB" id="A0A401FV10"/>
<dbReference type="RefSeq" id="WP_124328159.1">
    <property type="nucleotide sequence ID" value="NZ_BEXT01000001.1"/>
</dbReference>
<dbReference type="InterPro" id="IPR052347">
    <property type="entry name" value="Isochorismatase_Nicotinamidase"/>
</dbReference>
<dbReference type="Gene3D" id="3.40.50.850">
    <property type="entry name" value="Isochorismatase-like"/>
    <property type="match status" value="1"/>
</dbReference>
<keyword evidence="2" id="KW-0378">Hydrolase</keyword>
<dbReference type="PANTHER" id="PTHR11080">
    <property type="entry name" value="PYRAZINAMIDASE/NICOTINAMIDASE"/>
    <property type="match status" value="1"/>
</dbReference>
<sequence>MKTHLLIIDPQNSFCDPAGELCVPGAEADMKRLAEFIRARENRIDRMTVTLDSHNKIHIAHPVWWTDADGNPPEPFTPITFEEVAAGKWQAADPDDRAWSLKYMEQIRSHVIWPCHCLIGTWGHGVYEPLSAVLNQWREKYHDLDFVLKGSCRFTENFSAIRPSVPVPGDPSTALNTALLKRIDRADRILVAGEASSHCVADTVRDIVACSENPAIARKIVLLSDAMSPVPGFEEAARAFFEQMTDAGVGIARLKEVD</sequence>